<keyword evidence="6 17" id="KW-0963">Cytoplasm</keyword>
<dbReference type="EC" id="1.3.1.98" evidence="17"/>
<organism evidence="19 20">
    <name type="scientific">Actinomycetospora aurantiaca</name>
    <dbReference type="NCBI Taxonomy" id="3129233"/>
    <lineage>
        <taxon>Bacteria</taxon>
        <taxon>Bacillati</taxon>
        <taxon>Actinomycetota</taxon>
        <taxon>Actinomycetes</taxon>
        <taxon>Pseudonocardiales</taxon>
        <taxon>Pseudonocardiaceae</taxon>
        <taxon>Actinomycetospora</taxon>
    </lineage>
</organism>
<dbReference type="EMBL" id="JBBEGN010000027">
    <property type="protein sequence ID" value="MEJ2871736.1"/>
    <property type="molecule type" value="Genomic_DNA"/>
</dbReference>
<keyword evidence="9 17" id="KW-0274">FAD</keyword>
<evidence type="ECO:0000256" key="9">
    <source>
        <dbReference type="ARBA" id="ARBA00022827"/>
    </source>
</evidence>
<evidence type="ECO:0000256" key="4">
    <source>
        <dbReference type="ARBA" id="ARBA00004752"/>
    </source>
</evidence>
<evidence type="ECO:0000256" key="6">
    <source>
        <dbReference type="ARBA" id="ARBA00022490"/>
    </source>
</evidence>
<evidence type="ECO:0000256" key="7">
    <source>
        <dbReference type="ARBA" id="ARBA00022618"/>
    </source>
</evidence>
<comment type="caution">
    <text evidence="19">The sequence shown here is derived from an EMBL/GenBank/DDBJ whole genome shotgun (WGS) entry which is preliminary data.</text>
</comment>
<protein>
    <recommendedName>
        <fullName evidence="17">UDP-N-acetylenolpyruvoylglucosamine reductase</fullName>
        <ecNumber evidence="17">1.3.1.98</ecNumber>
    </recommendedName>
    <alternativeName>
        <fullName evidence="17">UDP-N-acetylmuramate dehydrogenase</fullName>
    </alternativeName>
</protein>
<name>A0ABU8MWU0_9PSEU</name>
<dbReference type="InterPro" id="IPR016169">
    <property type="entry name" value="FAD-bd_PCMH_sub2"/>
</dbReference>
<evidence type="ECO:0000313" key="19">
    <source>
        <dbReference type="EMBL" id="MEJ2871736.1"/>
    </source>
</evidence>
<keyword evidence="12 17" id="KW-0573">Peptidoglycan synthesis</keyword>
<dbReference type="RefSeq" id="WP_337698308.1">
    <property type="nucleotide sequence ID" value="NZ_JBBEGN010000027.1"/>
</dbReference>
<evidence type="ECO:0000256" key="15">
    <source>
        <dbReference type="ARBA" id="ARBA00023316"/>
    </source>
</evidence>
<dbReference type="Gene3D" id="3.30.465.10">
    <property type="match status" value="1"/>
</dbReference>
<keyword evidence="20" id="KW-1185">Reference proteome</keyword>
<evidence type="ECO:0000313" key="20">
    <source>
        <dbReference type="Proteomes" id="UP001385809"/>
    </source>
</evidence>
<evidence type="ECO:0000256" key="8">
    <source>
        <dbReference type="ARBA" id="ARBA00022630"/>
    </source>
</evidence>
<dbReference type="InterPro" id="IPR011601">
    <property type="entry name" value="MurB_C"/>
</dbReference>
<comment type="function">
    <text evidence="2 17">Cell wall formation.</text>
</comment>
<dbReference type="PANTHER" id="PTHR21071">
    <property type="entry name" value="UDP-N-ACETYLENOLPYRUVOYLGLUCOSAMINE REDUCTASE"/>
    <property type="match status" value="1"/>
</dbReference>
<dbReference type="NCBIfam" id="NF010478">
    <property type="entry name" value="PRK13903.1"/>
    <property type="match status" value="1"/>
</dbReference>
<evidence type="ECO:0000256" key="12">
    <source>
        <dbReference type="ARBA" id="ARBA00022984"/>
    </source>
</evidence>
<keyword evidence="7 17" id="KW-0132">Cell division</keyword>
<feature type="active site" description="Proton donor" evidence="17">
    <location>
        <position position="240"/>
    </location>
</feature>
<dbReference type="Gene3D" id="3.30.43.10">
    <property type="entry name" value="Uridine Diphospho-n-acetylenolpyruvylglucosamine Reductase, domain 2"/>
    <property type="match status" value="1"/>
</dbReference>
<evidence type="ECO:0000256" key="17">
    <source>
        <dbReference type="HAMAP-Rule" id="MF_00037"/>
    </source>
</evidence>
<keyword evidence="14 17" id="KW-0131">Cell cycle</keyword>
<dbReference type="Proteomes" id="UP001385809">
    <property type="component" value="Unassembled WGS sequence"/>
</dbReference>
<dbReference type="InterPro" id="IPR006094">
    <property type="entry name" value="Oxid_FAD_bind_N"/>
</dbReference>
<keyword evidence="10 17" id="KW-0521">NADP</keyword>
<feature type="domain" description="FAD-binding PCMH-type" evidence="18">
    <location>
        <begin position="16"/>
        <end position="185"/>
    </location>
</feature>
<dbReference type="SUPFAM" id="SSF56176">
    <property type="entry name" value="FAD-binding/transporter-associated domain-like"/>
    <property type="match status" value="1"/>
</dbReference>
<gene>
    <name evidence="17" type="primary">murB</name>
    <name evidence="19" type="ORF">WCD74_28525</name>
</gene>
<reference evidence="19 20" key="1">
    <citation type="submission" date="2024-03" db="EMBL/GenBank/DDBJ databases">
        <title>Actinomycetospora sp. OC33-EN08, a novel actinomycete isolated from wild orchid (Aerides multiflora).</title>
        <authorList>
            <person name="Suriyachadkun C."/>
        </authorList>
    </citation>
    <scope>NUCLEOTIDE SEQUENCE [LARGE SCALE GENOMIC DNA]</scope>
    <source>
        <strain evidence="19 20">OC33-EN08</strain>
    </source>
</reference>
<dbReference type="NCBIfam" id="TIGR00179">
    <property type="entry name" value="murB"/>
    <property type="match status" value="1"/>
</dbReference>
<comment type="catalytic activity">
    <reaction evidence="16 17">
        <text>UDP-N-acetyl-alpha-D-muramate + NADP(+) = UDP-N-acetyl-3-O-(1-carboxyvinyl)-alpha-D-glucosamine + NADPH + H(+)</text>
        <dbReference type="Rhea" id="RHEA:12248"/>
        <dbReference type="ChEBI" id="CHEBI:15378"/>
        <dbReference type="ChEBI" id="CHEBI:57783"/>
        <dbReference type="ChEBI" id="CHEBI:58349"/>
        <dbReference type="ChEBI" id="CHEBI:68483"/>
        <dbReference type="ChEBI" id="CHEBI:70757"/>
        <dbReference type="EC" id="1.3.1.98"/>
    </reaction>
</comment>
<keyword evidence="15 17" id="KW-0961">Cell wall biogenesis/degradation</keyword>
<dbReference type="InterPro" id="IPR036318">
    <property type="entry name" value="FAD-bd_PCMH-like_sf"/>
</dbReference>
<dbReference type="PANTHER" id="PTHR21071:SF4">
    <property type="entry name" value="UDP-N-ACETYLENOLPYRUVOYLGLUCOSAMINE REDUCTASE"/>
    <property type="match status" value="1"/>
</dbReference>
<evidence type="ECO:0000256" key="13">
    <source>
        <dbReference type="ARBA" id="ARBA00023002"/>
    </source>
</evidence>
<dbReference type="HAMAP" id="MF_00037">
    <property type="entry name" value="MurB"/>
    <property type="match status" value="1"/>
</dbReference>
<dbReference type="SUPFAM" id="SSF56194">
    <property type="entry name" value="Uridine diphospho-N-Acetylenolpyruvylglucosamine reductase, MurB, C-terminal domain"/>
    <property type="match status" value="1"/>
</dbReference>
<evidence type="ECO:0000256" key="1">
    <source>
        <dbReference type="ARBA" id="ARBA00001974"/>
    </source>
</evidence>
<evidence type="ECO:0000256" key="2">
    <source>
        <dbReference type="ARBA" id="ARBA00003921"/>
    </source>
</evidence>
<evidence type="ECO:0000256" key="10">
    <source>
        <dbReference type="ARBA" id="ARBA00022857"/>
    </source>
</evidence>
<keyword evidence="11 17" id="KW-0133">Cell shape</keyword>
<evidence type="ECO:0000256" key="16">
    <source>
        <dbReference type="ARBA" id="ARBA00048914"/>
    </source>
</evidence>
<sequence>MPTTTVPLADLTTLRLGGPARRLVRAADRDAIVDAVREADASGEPLLVLGGGSNLVVPDDGFDGTVVRLESRGHAVTRDDEGALLEVEAGEDWDTLVAASVSEGLGGLECLSGIPGCAGATPVQNVGAYGVEVSDLLVDATVLDRATGEVALVPAADLGLGYRTSRIKGRDREIVLAARFRLTTDGLSAPVRYAELARTLDVEPGVRVPAADARDAVLGLRRGKGMVLDETDHDTWSAGSFFTNPVVGNDVADEVARRVAALDQRPVTAWPTDDGRVKLSAAALIERAGVPRGHPGPDAPVRVSTRHTLALTNRGGGTTSQLLALARDVRDRVETAFGVRLVPEPVLVGGAAL</sequence>
<evidence type="ECO:0000256" key="5">
    <source>
        <dbReference type="ARBA" id="ARBA00010485"/>
    </source>
</evidence>
<keyword evidence="13 17" id="KW-0560">Oxidoreductase</keyword>
<dbReference type="PROSITE" id="PS51387">
    <property type="entry name" value="FAD_PCMH"/>
    <property type="match status" value="1"/>
</dbReference>
<evidence type="ECO:0000256" key="14">
    <source>
        <dbReference type="ARBA" id="ARBA00023306"/>
    </source>
</evidence>
<feature type="active site" evidence="17">
    <location>
        <position position="344"/>
    </location>
</feature>
<comment type="similarity">
    <text evidence="5 17">Belongs to the MurB family.</text>
</comment>
<evidence type="ECO:0000259" key="18">
    <source>
        <dbReference type="PROSITE" id="PS51387"/>
    </source>
</evidence>
<dbReference type="GO" id="GO:0008762">
    <property type="term" value="F:UDP-N-acetylmuramate dehydrogenase activity"/>
    <property type="evidence" value="ECO:0007669"/>
    <property type="project" value="UniProtKB-EC"/>
</dbReference>
<dbReference type="InterPro" id="IPR036635">
    <property type="entry name" value="MurB_C_sf"/>
</dbReference>
<dbReference type="Pfam" id="PF02873">
    <property type="entry name" value="MurB_C"/>
    <property type="match status" value="1"/>
</dbReference>
<dbReference type="Pfam" id="PF01565">
    <property type="entry name" value="FAD_binding_4"/>
    <property type="match status" value="1"/>
</dbReference>
<comment type="pathway">
    <text evidence="4 17">Cell wall biogenesis; peptidoglycan biosynthesis.</text>
</comment>
<evidence type="ECO:0000256" key="3">
    <source>
        <dbReference type="ARBA" id="ARBA00004496"/>
    </source>
</evidence>
<proteinExistence type="inferred from homology"/>
<evidence type="ECO:0000256" key="11">
    <source>
        <dbReference type="ARBA" id="ARBA00022960"/>
    </source>
</evidence>
<dbReference type="Gene3D" id="3.90.78.10">
    <property type="entry name" value="UDP-N-acetylenolpyruvoylglucosamine reductase, C-terminal domain"/>
    <property type="match status" value="1"/>
</dbReference>
<feature type="active site" evidence="17">
    <location>
        <position position="163"/>
    </location>
</feature>
<dbReference type="InterPro" id="IPR016167">
    <property type="entry name" value="FAD-bd_PCMH_sub1"/>
</dbReference>
<keyword evidence="8 17" id="KW-0285">Flavoprotein</keyword>
<dbReference type="InterPro" id="IPR016166">
    <property type="entry name" value="FAD-bd_PCMH"/>
</dbReference>
<dbReference type="InterPro" id="IPR003170">
    <property type="entry name" value="MurB"/>
</dbReference>
<comment type="cofactor">
    <cofactor evidence="1 17">
        <name>FAD</name>
        <dbReference type="ChEBI" id="CHEBI:57692"/>
    </cofactor>
</comment>
<comment type="subcellular location">
    <subcellularLocation>
        <location evidence="3 17">Cytoplasm</location>
    </subcellularLocation>
</comment>
<accession>A0ABU8MWU0</accession>